<dbReference type="InterPro" id="IPR020471">
    <property type="entry name" value="AKR"/>
</dbReference>
<evidence type="ECO:0000256" key="2">
    <source>
        <dbReference type="PIRSR" id="PIRSR000097-1"/>
    </source>
</evidence>
<feature type="site" description="Lowers pKa of active site Tyr" evidence="4">
    <location>
        <position position="84"/>
    </location>
</feature>
<feature type="domain" description="NADP-dependent oxidoreductase" evidence="5">
    <location>
        <begin position="26"/>
        <end position="287"/>
    </location>
</feature>
<dbReference type="AlphaFoldDB" id="A0A316YUA8"/>
<evidence type="ECO:0000256" key="4">
    <source>
        <dbReference type="PIRSR" id="PIRSR000097-3"/>
    </source>
</evidence>
<dbReference type="OrthoDB" id="416253at2759"/>
<dbReference type="InterPro" id="IPR036812">
    <property type="entry name" value="NAD(P)_OxRdtase_dom_sf"/>
</dbReference>
<accession>A0A316YUA8</accession>
<dbReference type="Pfam" id="PF00248">
    <property type="entry name" value="Aldo_ket_red"/>
    <property type="match status" value="1"/>
</dbReference>
<evidence type="ECO:0000259" key="5">
    <source>
        <dbReference type="Pfam" id="PF00248"/>
    </source>
</evidence>
<dbReference type="PANTHER" id="PTHR11732">
    <property type="entry name" value="ALDO/KETO REDUCTASE"/>
    <property type="match status" value="1"/>
</dbReference>
<name>A0A316YUA8_9BASI</name>
<evidence type="ECO:0000313" key="7">
    <source>
        <dbReference type="Proteomes" id="UP000245768"/>
    </source>
</evidence>
<keyword evidence="1" id="KW-0560">Oxidoreductase</keyword>
<sequence>MASTYSSVPAGTKTLKLNTGNEIPVLGFGTWQSPAGQVEKAVEAALKAGYRHIDCAWMYGNEQEVAVGIRNSGVPRKDIFITTKIWGTYHRRVEEGLDDSLKKLGLDYVDLLLIHWPVPLVVRGEEKIPVDENGKRMLDQERKLSETWADMEKVYESGKAKAIGISNASQALLEELLPKVKVVPAANQIELHPYLPQHDLVRFCQAKGIVCEAYSPLGSTGSPLLQEDAVQAIAKSKGCDPAQVVISWGAQRGVAVLPKSVTPSRIESNATFVALDEDDMRKLNEIYQGSGKQKRFGMPAWGADFRFDDWKVPGAYTIKV</sequence>
<evidence type="ECO:0000313" key="6">
    <source>
        <dbReference type="EMBL" id="PWN92258.1"/>
    </source>
</evidence>
<dbReference type="STRING" id="215250.A0A316YUA8"/>
<dbReference type="EMBL" id="KZ819635">
    <property type="protein sequence ID" value="PWN92258.1"/>
    <property type="molecule type" value="Genomic_DNA"/>
</dbReference>
<dbReference type="PIRSF" id="PIRSF000097">
    <property type="entry name" value="AKR"/>
    <property type="match status" value="1"/>
</dbReference>
<dbReference type="InParanoid" id="A0A316YUA8"/>
<feature type="active site" description="Proton donor" evidence="2">
    <location>
        <position position="59"/>
    </location>
</feature>
<feature type="binding site" evidence="3">
    <location>
        <position position="115"/>
    </location>
    <ligand>
        <name>substrate</name>
    </ligand>
</feature>
<dbReference type="PRINTS" id="PR00069">
    <property type="entry name" value="ALDKETRDTASE"/>
</dbReference>
<gene>
    <name evidence="6" type="ORF">FA10DRAFT_266047</name>
</gene>
<dbReference type="RefSeq" id="XP_025379456.1">
    <property type="nucleotide sequence ID" value="XM_025521330.1"/>
</dbReference>
<dbReference type="SUPFAM" id="SSF51430">
    <property type="entry name" value="NAD(P)-linked oxidoreductase"/>
    <property type="match status" value="1"/>
</dbReference>
<organism evidence="6 7">
    <name type="scientific">Acaromyces ingoldii</name>
    <dbReference type="NCBI Taxonomy" id="215250"/>
    <lineage>
        <taxon>Eukaryota</taxon>
        <taxon>Fungi</taxon>
        <taxon>Dikarya</taxon>
        <taxon>Basidiomycota</taxon>
        <taxon>Ustilaginomycotina</taxon>
        <taxon>Exobasidiomycetes</taxon>
        <taxon>Exobasidiales</taxon>
        <taxon>Cryptobasidiaceae</taxon>
        <taxon>Acaromyces</taxon>
    </lineage>
</organism>
<dbReference type="InterPro" id="IPR018170">
    <property type="entry name" value="Aldo/ket_reductase_CS"/>
</dbReference>
<evidence type="ECO:0000256" key="3">
    <source>
        <dbReference type="PIRSR" id="PIRSR000097-2"/>
    </source>
</evidence>
<dbReference type="InterPro" id="IPR023210">
    <property type="entry name" value="NADP_OxRdtase_dom"/>
</dbReference>
<dbReference type="Proteomes" id="UP000245768">
    <property type="component" value="Unassembled WGS sequence"/>
</dbReference>
<dbReference type="GeneID" id="37043246"/>
<dbReference type="PROSITE" id="PS00063">
    <property type="entry name" value="ALDOKETO_REDUCTASE_3"/>
    <property type="match status" value="1"/>
</dbReference>
<keyword evidence="7" id="KW-1185">Reference proteome</keyword>
<dbReference type="GO" id="GO:0016616">
    <property type="term" value="F:oxidoreductase activity, acting on the CH-OH group of donors, NAD or NADP as acceptor"/>
    <property type="evidence" value="ECO:0007669"/>
    <property type="project" value="UniProtKB-ARBA"/>
</dbReference>
<evidence type="ECO:0000256" key="1">
    <source>
        <dbReference type="ARBA" id="ARBA00023002"/>
    </source>
</evidence>
<reference evidence="6" key="1">
    <citation type="journal article" date="2018" name="Mol. Biol. Evol.">
        <title>Broad Genomic Sampling Reveals a Smut Pathogenic Ancestry of the Fungal Clade Ustilaginomycotina.</title>
        <authorList>
            <person name="Kijpornyongpan T."/>
            <person name="Mondo S.J."/>
            <person name="Barry K."/>
            <person name="Sandor L."/>
            <person name="Lee J."/>
            <person name="Lipzen A."/>
            <person name="Pangilinan J."/>
            <person name="LaButti K."/>
            <person name="Hainaut M."/>
            <person name="Henrissat B."/>
            <person name="Grigoriev I.V."/>
            <person name="Spatafora J.W."/>
            <person name="Aime M.C."/>
        </authorList>
    </citation>
    <scope>NUCLEOTIDE SEQUENCE [LARGE SCALE GENOMIC DNA]</scope>
    <source>
        <strain evidence="6">MCA 4198</strain>
    </source>
</reference>
<dbReference type="Gene3D" id="3.20.20.100">
    <property type="entry name" value="NADP-dependent oxidoreductase domain"/>
    <property type="match status" value="1"/>
</dbReference>
<protein>
    <submittedName>
        <fullName evidence="6">Putative GCY1-galactose-induced protein of aldo/keto reductase family</fullName>
    </submittedName>
</protein>
<proteinExistence type="predicted"/>
<dbReference type="FunFam" id="3.20.20.100:FF:000002">
    <property type="entry name" value="2,5-diketo-D-gluconic acid reductase A"/>
    <property type="match status" value="1"/>
</dbReference>